<sequence>MVSELHKVANFYCVPLQEFTPDAERYDVIWVQWCIGHLADDDFIAFFKRAKVNNKNPDKSSEEVGSRFAVESYEGYGQYE</sequence>
<dbReference type="AlphaFoldDB" id="M1B7Q6"/>
<evidence type="ECO:0000256" key="7">
    <source>
        <dbReference type="ARBA" id="ARBA00043129"/>
    </source>
</evidence>
<dbReference type="InParanoid" id="M1B7Q6"/>
<dbReference type="Gene3D" id="3.40.50.150">
    <property type="entry name" value="Vaccinia Virus protein VP39"/>
    <property type="match status" value="1"/>
</dbReference>
<evidence type="ECO:0000256" key="5">
    <source>
        <dbReference type="ARBA" id="ARBA00039112"/>
    </source>
</evidence>
<evidence type="ECO:0000313" key="12">
    <source>
        <dbReference type="Proteomes" id="UP000011115"/>
    </source>
</evidence>
<evidence type="ECO:0000256" key="4">
    <source>
        <dbReference type="ARBA" id="ARBA00022691"/>
    </source>
</evidence>
<proteinExistence type="inferred from homology"/>
<comment type="similarity">
    <text evidence="1">Belongs to the methyltransferase superfamily. NTM1 family.</text>
</comment>
<reference evidence="11" key="2">
    <citation type="submission" date="2015-06" db="UniProtKB">
        <authorList>
            <consortium name="EnsemblPlants"/>
        </authorList>
    </citation>
    <scope>IDENTIFICATION</scope>
    <source>
        <strain evidence="11">DM1-3 516 R44</strain>
    </source>
</reference>
<dbReference type="EnsemblPlants" id="PGSC0003DMT400039062">
    <property type="protein sequence ID" value="PGSC0003DMT400039062"/>
    <property type="gene ID" value="PGSC0003DMG400015105"/>
</dbReference>
<dbReference type="EC" id="2.1.1.244" evidence="5"/>
<dbReference type="InterPro" id="IPR008576">
    <property type="entry name" value="MeTrfase_NTM1"/>
</dbReference>
<accession>M1B7Q6</accession>
<dbReference type="Gramene" id="PGSC0003DMT400039062">
    <property type="protein sequence ID" value="PGSC0003DMT400039062"/>
    <property type="gene ID" value="PGSC0003DMG400015105"/>
</dbReference>
<dbReference type="GO" id="GO:0032259">
    <property type="term" value="P:methylation"/>
    <property type="evidence" value="ECO:0007669"/>
    <property type="project" value="UniProtKB-KW"/>
</dbReference>
<dbReference type="PANTHER" id="PTHR12753:SF0">
    <property type="entry name" value="ALPHA N-TERMINAL PROTEIN METHYLTRANSFERASE 1"/>
    <property type="match status" value="1"/>
</dbReference>
<comment type="catalytic activity">
    <reaction evidence="10">
        <text>N-terminal L-alanyl-L-prolyl-L-lysyl-[protein] + 3 S-adenosyl-L-methionine = N-terminal N,N,N-trimethyl-L-alanyl-L-prolyl-L-lysyl-[protein] + 3 S-adenosyl-L-homocysteine + 3 H(+)</text>
        <dbReference type="Rhea" id="RHEA:54712"/>
        <dbReference type="Rhea" id="RHEA-COMP:13785"/>
        <dbReference type="Rhea" id="RHEA-COMP:13971"/>
        <dbReference type="ChEBI" id="CHEBI:15378"/>
        <dbReference type="ChEBI" id="CHEBI:57856"/>
        <dbReference type="ChEBI" id="CHEBI:59789"/>
        <dbReference type="ChEBI" id="CHEBI:138057"/>
        <dbReference type="ChEBI" id="CHEBI:138315"/>
        <dbReference type="EC" id="2.1.1.244"/>
    </reaction>
</comment>
<dbReference type="GO" id="GO:0071885">
    <property type="term" value="F:N-terminal protein N-methyltransferase activity"/>
    <property type="evidence" value="ECO:0007669"/>
    <property type="project" value="UniProtKB-EC"/>
</dbReference>
<keyword evidence="4" id="KW-0949">S-adenosyl-L-methionine</keyword>
<comment type="catalytic activity">
    <reaction evidence="8">
        <text>N-terminal L-seryl-L-prolyl-L-lysyl-[protein] + 3 S-adenosyl-L-methionine = N-terminal N,N,N-trimethyl-L-seryl-L-prolyl-L-lysyl-[protein] + 3 S-adenosyl-L-homocysteine + 3 H(+)</text>
        <dbReference type="Rhea" id="RHEA:54724"/>
        <dbReference type="Rhea" id="RHEA-COMP:13789"/>
        <dbReference type="Rhea" id="RHEA-COMP:13973"/>
        <dbReference type="ChEBI" id="CHEBI:15378"/>
        <dbReference type="ChEBI" id="CHEBI:57856"/>
        <dbReference type="ChEBI" id="CHEBI:59789"/>
        <dbReference type="ChEBI" id="CHEBI:138061"/>
        <dbReference type="ChEBI" id="CHEBI:138317"/>
        <dbReference type="EC" id="2.1.1.244"/>
    </reaction>
</comment>
<dbReference type="SUPFAM" id="SSF53335">
    <property type="entry name" value="S-adenosyl-L-methionine-dependent methyltransferases"/>
    <property type="match status" value="1"/>
</dbReference>
<dbReference type="InterPro" id="IPR029063">
    <property type="entry name" value="SAM-dependent_MTases_sf"/>
</dbReference>
<name>M1B7Q6_SOLTU</name>
<evidence type="ECO:0000256" key="3">
    <source>
        <dbReference type="ARBA" id="ARBA00022679"/>
    </source>
</evidence>
<keyword evidence="2" id="KW-0489">Methyltransferase</keyword>
<evidence type="ECO:0000256" key="10">
    <source>
        <dbReference type="ARBA" id="ARBA00048167"/>
    </source>
</evidence>
<evidence type="ECO:0000256" key="6">
    <source>
        <dbReference type="ARBA" id="ARBA00039449"/>
    </source>
</evidence>
<dbReference type="eggNOG" id="KOG3178">
    <property type="taxonomic scope" value="Eukaryota"/>
</dbReference>
<dbReference type="Proteomes" id="UP000011115">
    <property type="component" value="Unassembled WGS sequence"/>
</dbReference>
<dbReference type="PaxDb" id="4113-PGSC0003DMT400039062"/>
<evidence type="ECO:0000256" key="2">
    <source>
        <dbReference type="ARBA" id="ARBA00022603"/>
    </source>
</evidence>
<evidence type="ECO:0000256" key="9">
    <source>
        <dbReference type="ARBA" id="ARBA00047885"/>
    </source>
</evidence>
<dbReference type="HOGENOM" id="CLU_2594439_0_0_1"/>
<comment type="catalytic activity">
    <reaction evidence="9">
        <text>N-terminal L-prolyl-L-prolyl-L-lysyl-[protein] + 2 S-adenosyl-L-methionine = N-terminal N,N-dimethyl-L-prolyl-L-prolyl-L-lysyl-[protein] + 2 S-adenosyl-L-homocysteine + 2 H(+)</text>
        <dbReference type="Rhea" id="RHEA:54736"/>
        <dbReference type="Rhea" id="RHEA-COMP:13787"/>
        <dbReference type="Rhea" id="RHEA-COMP:13974"/>
        <dbReference type="ChEBI" id="CHEBI:15378"/>
        <dbReference type="ChEBI" id="CHEBI:57856"/>
        <dbReference type="ChEBI" id="CHEBI:59789"/>
        <dbReference type="ChEBI" id="CHEBI:138059"/>
        <dbReference type="ChEBI" id="CHEBI:138318"/>
        <dbReference type="EC" id="2.1.1.244"/>
    </reaction>
</comment>
<dbReference type="Pfam" id="PF05891">
    <property type="entry name" value="Methyltransf_PK"/>
    <property type="match status" value="1"/>
</dbReference>
<organism evidence="11 12">
    <name type="scientific">Solanum tuberosum</name>
    <name type="common">Potato</name>
    <dbReference type="NCBI Taxonomy" id="4113"/>
    <lineage>
        <taxon>Eukaryota</taxon>
        <taxon>Viridiplantae</taxon>
        <taxon>Streptophyta</taxon>
        <taxon>Embryophyta</taxon>
        <taxon>Tracheophyta</taxon>
        <taxon>Spermatophyta</taxon>
        <taxon>Magnoliopsida</taxon>
        <taxon>eudicotyledons</taxon>
        <taxon>Gunneridae</taxon>
        <taxon>Pentapetalae</taxon>
        <taxon>asterids</taxon>
        <taxon>lamiids</taxon>
        <taxon>Solanales</taxon>
        <taxon>Solanaceae</taxon>
        <taxon>Solanoideae</taxon>
        <taxon>Solaneae</taxon>
        <taxon>Solanum</taxon>
    </lineage>
</organism>
<reference evidence="12" key="1">
    <citation type="journal article" date="2011" name="Nature">
        <title>Genome sequence and analysis of the tuber crop potato.</title>
        <authorList>
            <consortium name="The Potato Genome Sequencing Consortium"/>
        </authorList>
    </citation>
    <scope>NUCLEOTIDE SEQUENCE [LARGE SCALE GENOMIC DNA]</scope>
    <source>
        <strain evidence="12">cv. DM1-3 516 R44</strain>
    </source>
</reference>
<keyword evidence="3" id="KW-0808">Transferase</keyword>
<evidence type="ECO:0000256" key="8">
    <source>
        <dbReference type="ARBA" id="ARBA00047306"/>
    </source>
</evidence>
<keyword evidence="12" id="KW-1185">Reference proteome</keyword>
<protein>
    <recommendedName>
        <fullName evidence="6">Alpha N-terminal protein methyltransferase 1</fullName>
        <ecNumber evidence="5">2.1.1.244</ecNumber>
    </recommendedName>
    <alternativeName>
        <fullName evidence="7">X-Pro-Lys N-terminal protein methyltransferase 1</fullName>
    </alternativeName>
</protein>
<dbReference type="PANTHER" id="PTHR12753">
    <property type="entry name" value="AD-003 - RELATED"/>
    <property type="match status" value="1"/>
</dbReference>
<evidence type="ECO:0000256" key="1">
    <source>
        <dbReference type="ARBA" id="ARBA00009059"/>
    </source>
</evidence>
<evidence type="ECO:0000313" key="11">
    <source>
        <dbReference type="EnsemblPlants" id="PGSC0003DMT400039062"/>
    </source>
</evidence>